<name>A0AAD6VN84_9AGAR</name>
<accession>A0AAD6VN84</accession>
<evidence type="ECO:0000256" key="1">
    <source>
        <dbReference type="SAM" id="MobiDB-lite"/>
    </source>
</evidence>
<dbReference type="AlphaFoldDB" id="A0AAD6VN84"/>
<keyword evidence="3" id="KW-1185">Reference proteome</keyword>
<gene>
    <name evidence="2" type="ORF">GGX14DRAFT_610221</name>
</gene>
<organism evidence="2 3">
    <name type="scientific">Mycena pura</name>
    <dbReference type="NCBI Taxonomy" id="153505"/>
    <lineage>
        <taxon>Eukaryota</taxon>
        <taxon>Fungi</taxon>
        <taxon>Dikarya</taxon>
        <taxon>Basidiomycota</taxon>
        <taxon>Agaricomycotina</taxon>
        <taxon>Agaricomycetes</taxon>
        <taxon>Agaricomycetidae</taxon>
        <taxon>Agaricales</taxon>
        <taxon>Marasmiineae</taxon>
        <taxon>Mycenaceae</taxon>
        <taxon>Mycena</taxon>
    </lineage>
</organism>
<dbReference type="EMBL" id="JARJCW010000018">
    <property type="protein sequence ID" value="KAJ7215075.1"/>
    <property type="molecule type" value="Genomic_DNA"/>
</dbReference>
<evidence type="ECO:0000313" key="2">
    <source>
        <dbReference type="EMBL" id="KAJ7215075.1"/>
    </source>
</evidence>
<comment type="caution">
    <text evidence="2">The sequence shown here is derived from an EMBL/GenBank/DDBJ whole genome shotgun (WGS) entry which is preliminary data.</text>
</comment>
<dbReference type="Proteomes" id="UP001219525">
    <property type="component" value="Unassembled WGS sequence"/>
</dbReference>
<dbReference type="Pfam" id="PF18758">
    <property type="entry name" value="KDZ"/>
    <property type="match status" value="1"/>
</dbReference>
<protein>
    <submittedName>
        <fullName evidence="2">Uncharacterized protein</fullName>
    </submittedName>
</protein>
<evidence type="ECO:0000313" key="3">
    <source>
        <dbReference type="Proteomes" id="UP001219525"/>
    </source>
</evidence>
<dbReference type="PANTHER" id="PTHR33096">
    <property type="entry name" value="CXC2 DOMAIN-CONTAINING PROTEIN"/>
    <property type="match status" value="1"/>
</dbReference>
<dbReference type="PANTHER" id="PTHR33096:SF1">
    <property type="entry name" value="CXC1-LIKE CYSTEINE CLUSTER ASSOCIATED WITH KDZ TRANSPOSASES DOMAIN-CONTAINING PROTEIN"/>
    <property type="match status" value="1"/>
</dbReference>
<dbReference type="InterPro" id="IPR040521">
    <property type="entry name" value="KDZ"/>
</dbReference>
<proteinExistence type="predicted"/>
<reference evidence="2" key="1">
    <citation type="submission" date="2023-03" db="EMBL/GenBank/DDBJ databases">
        <title>Massive genome expansion in bonnet fungi (Mycena s.s.) driven by repeated elements and novel gene families across ecological guilds.</title>
        <authorList>
            <consortium name="Lawrence Berkeley National Laboratory"/>
            <person name="Harder C.B."/>
            <person name="Miyauchi S."/>
            <person name="Viragh M."/>
            <person name="Kuo A."/>
            <person name="Thoen E."/>
            <person name="Andreopoulos B."/>
            <person name="Lu D."/>
            <person name="Skrede I."/>
            <person name="Drula E."/>
            <person name="Henrissat B."/>
            <person name="Morin E."/>
            <person name="Kohler A."/>
            <person name="Barry K."/>
            <person name="LaButti K."/>
            <person name="Morin E."/>
            <person name="Salamov A."/>
            <person name="Lipzen A."/>
            <person name="Mereny Z."/>
            <person name="Hegedus B."/>
            <person name="Baldrian P."/>
            <person name="Stursova M."/>
            <person name="Weitz H."/>
            <person name="Taylor A."/>
            <person name="Grigoriev I.V."/>
            <person name="Nagy L.G."/>
            <person name="Martin F."/>
            <person name="Kauserud H."/>
        </authorList>
    </citation>
    <scope>NUCLEOTIDE SEQUENCE</scope>
    <source>
        <strain evidence="2">9144</strain>
    </source>
</reference>
<sequence length="610" mass="68398">MDIDGDEGFRTLPPGEEGFLQSHAGGEAVFLKVWEGAKAGRGDSRRRRYCVQKQVDSWARRMPVLVNAYLQMKLNGPRRTDKDAPGVWFIETLGFSESQSTPFRYTDESKNANQTLVLHGYIGGSPEQPSIAFSVETFEIYRQVHRVCPRFSIDGLAKLAILRGVDQRVQQALGRSEQWRAKNICPPCFYKLKNEPHLSPSWMGCMDGNNSLKLIDSTFRAGLPRFDNRKADSFCWLTTAEVDVFKDEVKNAEKVPMAMAAALTAVTESLASADSPAVPPNADAASMDATASQAPPPSASPSADLNGEESDELERCINTCVDRWRNAGPEARKKMFALFAISGIFLAVCRHGHVLAICDMIRSGELVKYPLAIVNRLLDVYPEDAEIGYDIWCAFVKTLLRSSLGRRVVGLRLTGVVPSFHGHAHNRSCQLGWHPLYVDGSGLEDFEECEHTFDLSNNLASHAASGNFIFSNYRQATEKIAMTEVSLRTLEQTLCTTAADYEKYIVQERTYLEALKHEAPEVVWTVEYMELLQKRNAAEQLSITAAQDFRNLDHHIIYSGWTAPKIKDVKTKYCTTYSRARMLEEELTRFEEEHSIDVRWLPTSKESQGG</sequence>
<feature type="region of interest" description="Disordered" evidence="1">
    <location>
        <begin position="274"/>
        <end position="307"/>
    </location>
</feature>